<comment type="caution">
    <text evidence="1">The sequence shown here is derived from an EMBL/GenBank/DDBJ whole genome shotgun (WGS) entry which is preliminary data.</text>
</comment>
<dbReference type="AlphaFoldDB" id="A0A4R3W075"/>
<proteinExistence type="predicted"/>
<dbReference type="RefSeq" id="WP_132777247.1">
    <property type="nucleotide sequence ID" value="NZ_SMBZ01000011.1"/>
</dbReference>
<evidence type="ECO:0000313" key="2">
    <source>
        <dbReference type="Proteomes" id="UP000295197"/>
    </source>
</evidence>
<sequence length="105" mass="12285">MKEQTVYIKRYPSKGELPKEQQHVIVYWDKEPLSSRVANRSKNGYWFLSDEPCDCDEPDYWLEEIELPSKEDMNKLKPQDESLAGVYDSGFYNGASFILNKLKGE</sequence>
<dbReference type="EMBL" id="SMBZ01000011">
    <property type="protein sequence ID" value="TCV17170.1"/>
    <property type="molecule type" value="Genomic_DNA"/>
</dbReference>
<gene>
    <name evidence="1" type="ORF">EDC17_101189</name>
</gene>
<protein>
    <submittedName>
        <fullName evidence="1">Uncharacterized protein</fullName>
    </submittedName>
</protein>
<reference evidence="1 2" key="1">
    <citation type="submission" date="2019-03" db="EMBL/GenBank/DDBJ databases">
        <title>Genomic Encyclopedia of Type Strains, Phase IV (KMG-IV): sequencing the most valuable type-strain genomes for metagenomic binning, comparative biology and taxonomic classification.</title>
        <authorList>
            <person name="Goeker M."/>
        </authorList>
    </citation>
    <scope>NUCLEOTIDE SEQUENCE [LARGE SCALE GENOMIC DNA]</scope>
    <source>
        <strain evidence="1 2">DSM 22362</strain>
    </source>
</reference>
<keyword evidence="2" id="KW-1185">Reference proteome</keyword>
<evidence type="ECO:0000313" key="1">
    <source>
        <dbReference type="EMBL" id="TCV17170.1"/>
    </source>
</evidence>
<organism evidence="1 2">
    <name type="scientific">Sphingobacterium alimentarium</name>
    <dbReference type="NCBI Taxonomy" id="797292"/>
    <lineage>
        <taxon>Bacteria</taxon>
        <taxon>Pseudomonadati</taxon>
        <taxon>Bacteroidota</taxon>
        <taxon>Sphingobacteriia</taxon>
        <taxon>Sphingobacteriales</taxon>
        <taxon>Sphingobacteriaceae</taxon>
        <taxon>Sphingobacterium</taxon>
    </lineage>
</organism>
<dbReference type="OrthoDB" id="9789241at2"/>
<accession>A0A4R3W075</accession>
<name>A0A4R3W075_9SPHI</name>
<dbReference type="Proteomes" id="UP000295197">
    <property type="component" value="Unassembled WGS sequence"/>
</dbReference>